<dbReference type="PANTHER" id="PTHR47306">
    <property type="entry name" value="SI:CH211-178J18.4-RELATED"/>
    <property type="match status" value="1"/>
</dbReference>
<feature type="region of interest" description="Disordered" evidence="1">
    <location>
        <begin position="107"/>
        <end position="159"/>
    </location>
</feature>
<organism evidence="2 3">
    <name type="scientific">Xenopus laevis</name>
    <name type="common">African clawed frog</name>
    <dbReference type="NCBI Taxonomy" id="8355"/>
    <lineage>
        <taxon>Eukaryota</taxon>
        <taxon>Metazoa</taxon>
        <taxon>Chordata</taxon>
        <taxon>Craniata</taxon>
        <taxon>Vertebrata</taxon>
        <taxon>Euteleostomi</taxon>
        <taxon>Amphibia</taxon>
        <taxon>Batrachia</taxon>
        <taxon>Anura</taxon>
        <taxon>Pipoidea</taxon>
        <taxon>Pipidae</taxon>
        <taxon>Xenopodinae</taxon>
        <taxon>Xenopus</taxon>
        <taxon>Xenopus</taxon>
    </lineage>
</organism>
<feature type="region of interest" description="Disordered" evidence="1">
    <location>
        <begin position="187"/>
        <end position="238"/>
    </location>
</feature>
<feature type="compositionally biased region" description="Acidic residues" evidence="1">
    <location>
        <begin position="141"/>
        <end position="159"/>
    </location>
</feature>
<feature type="compositionally biased region" description="Polar residues" evidence="1">
    <location>
        <begin position="187"/>
        <end position="209"/>
    </location>
</feature>
<protein>
    <submittedName>
        <fullName evidence="3">Uncharacterized protein LOC108706156</fullName>
    </submittedName>
</protein>
<dbReference type="KEGG" id="xla:108706156"/>
<dbReference type="RefSeq" id="XP_041421070.1">
    <property type="nucleotide sequence ID" value="XM_041565136.1"/>
</dbReference>
<proteinExistence type="predicted"/>
<feature type="compositionally biased region" description="Acidic residues" evidence="1">
    <location>
        <begin position="220"/>
        <end position="238"/>
    </location>
</feature>
<accession>A0A8J1KUS9</accession>
<evidence type="ECO:0000313" key="3">
    <source>
        <dbReference type="RefSeq" id="XP_041421070.1"/>
    </source>
</evidence>
<reference evidence="3" key="1">
    <citation type="submission" date="2025-08" db="UniProtKB">
        <authorList>
            <consortium name="RefSeq"/>
        </authorList>
    </citation>
    <scope>IDENTIFICATION</scope>
    <source>
        <strain evidence="3">J_2021</strain>
        <tissue evidence="3">Erythrocytes</tissue>
    </source>
</reference>
<feature type="compositionally biased region" description="Polar residues" evidence="1">
    <location>
        <begin position="107"/>
        <end position="130"/>
    </location>
</feature>
<evidence type="ECO:0000256" key="1">
    <source>
        <dbReference type="SAM" id="MobiDB-lite"/>
    </source>
</evidence>
<gene>
    <name evidence="3" type="primary">LOC108706156</name>
</gene>
<name>A0A8J1KUS9_XENLA</name>
<dbReference type="Proteomes" id="UP000186698">
    <property type="component" value="Chromosome 5S"/>
</dbReference>
<feature type="region of interest" description="Disordered" evidence="1">
    <location>
        <begin position="936"/>
        <end position="978"/>
    </location>
</feature>
<dbReference type="AlphaFoldDB" id="A0A8J1KUS9"/>
<dbReference type="PANTHER" id="PTHR47306:SF2">
    <property type="entry name" value="CORE-BINDING (CB) DOMAIN-CONTAINING PROTEIN"/>
    <property type="match status" value="1"/>
</dbReference>
<keyword evidence="2" id="KW-1185">Reference proteome</keyword>
<sequence>MASKSSKNRNSLACKFCLRIQENLPVHLRRSCRKGAKTEEIDRLVSEAREHMRNILKGLSVVNYRDLDYKNSNPRDFFVQFLEKNGCYVRGKPVQASRFFNSSPEIQQLENPEEQSSQDVETSDTLSEDNVTAEPDLMSDQVDDVDSSDMSSEEDVEDRDVEFMGSHVPDKGLGIERYFNSSPEIQQLKNPEEQTSQDVETSDTLSEDNVTAEADLMSDQVDDVDSSDMSSEEDVEDPDVEFMESHVPDKGLGIERKEMTSIQKLRRRMKKAGMYRKHSLSSKILVGFQSYLKDTLSVPNCTHEVANVARFLYFMDPSKPSLNFVSSIERTNEYFDKLKAFGNTNSTLFNYLKHIRRFVRYHLTATKLMDNNKPLYEQCESFLELTDDIQKRLRKGITTETRARKDRLMSSNLKTPEGCQRILSVAKPCFLEVLEKVKAGVHVGVKEKSTILYYLESLVVLKHLQRPGVFKNMLVEDWCNRLHHTHQVNSQSVRSAIIAIKEQKTSAQLTETLILNEEEEQWFAIYYTKVRPTLIKTHTDTKIFFISTTGEQIYNVSNDLDRFHRRKEMTSIQKLRRRMKKAGMYRKHSLSSKILVGFQSYLKDTLSVPNCTHEVANVARFLYFMDPSKPSLNFVSSIERTNEFFDKLKAFGNTNSTLFNYLKHIRRFVRYHLTATKLIDNNKPLYEQCESFLELTDDIQKRLRKGITTETRARKDPLMSSNLKTPEGCQRILSVAKPCFLEVLEKVKAGVHVGIKEKSTILYYLESLVVLKHLQRPGVFKNILVEDWCNRLHHTHQVNSQSVRSAIIAIKEQKTSAQLTETLILNEEEEQWFAIYYTKVRPTLIKTHTDTKIFFISTTGEQIYNVSNDLDRFHRRFGLTPVNSQEARRISETLLPTDSFFRKLFRRSKTSVGGMFYPDRIIGTMVASADMLSTVTNDPQPSVSRRSEEGSAIIPEVKKTGNPGKKQQREATVVPGESREDAYNKFTELYPLKLDSDPPGLKKGVACSPVHGRYCNDRWRKAQNKMRIDHISGHFKTRNPKENEVKKIIQSQRWNQNLPTLKDIMDNCRAQLD</sequence>
<evidence type="ECO:0000313" key="2">
    <source>
        <dbReference type="Proteomes" id="UP000186698"/>
    </source>
</evidence>
<dbReference type="GeneID" id="108706156"/>